<dbReference type="AlphaFoldDB" id="A0A1F8DY94"/>
<accession>A0A1F8DY94</accession>
<evidence type="ECO:0000313" key="2">
    <source>
        <dbReference type="Proteomes" id="UP000177011"/>
    </source>
</evidence>
<name>A0A1F8DY94_9BACT</name>
<reference evidence="1 2" key="1">
    <citation type="journal article" date="2016" name="Nat. Commun.">
        <title>Thousands of microbial genomes shed light on interconnected biogeochemical processes in an aquifer system.</title>
        <authorList>
            <person name="Anantharaman K."/>
            <person name="Brown C.T."/>
            <person name="Hug L.A."/>
            <person name="Sharon I."/>
            <person name="Castelle C.J."/>
            <person name="Probst A.J."/>
            <person name="Thomas B.C."/>
            <person name="Singh A."/>
            <person name="Wilkins M.J."/>
            <person name="Karaoz U."/>
            <person name="Brodie E.L."/>
            <person name="Williams K.H."/>
            <person name="Hubbard S.S."/>
            <person name="Banfield J.F."/>
        </authorList>
    </citation>
    <scope>NUCLEOTIDE SEQUENCE [LARGE SCALE GENOMIC DNA]</scope>
</reference>
<dbReference type="EMBL" id="MGIS01000015">
    <property type="protein sequence ID" value="OGM93029.1"/>
    <property type="molecule type" value="Genomic_DNA"/>
</dbReference>
<protein>
    <submittedName>
        <fullName evidence="1">Uncharacterized protein</fullName>
    </submittedName>
</protein>
<comment type="caution">
    <text evidence="1">The sequence shown here is derived from an EMBL/GenBank/DDBJ whole genome shotgun (WGS) entry which is preliminary data.</text>
</comment>
<evidence type="ECO:0000313" key="1">
    <source>
        <dbReference type="EMBL" id="OGM93029.1"/>
    </source>
</evidence>
<proteinExistence type="predicted"/>
<sequence length="59" mass="7014">MILIFRKCMTHIYILSATEKMKSSFGARRKIFKLRKTKFAEKEKERFSKLKTLNSAESL</sequence>
<organism evidence="1 2">
    <name type="scientific">Candidatus Wolfebacteria bacterium RIFCSPLOWO2_01_FULL_47_17b</name>
    <dbReference type="NCBI Taxonomy" id="1802558"/>
    <lineage>
        <taxon>Bacteria</taxon>
        <taxon>Candidatus Wolfeibacteriota</taxon>
    </lineage>
</organism>
<gene>
    <name evidence="1" type="ORF">A2935_03930</name>
</gene>
<dbReference type="Proteomes" id="UP000177011">
    <property type="component" value="Unassembled WGS sequence"/>
</dbReference>